<dbReference type="Proteomes" id="UP001153555">
    <property type="component" value="Unassembled WGS sequence"/>
</dbReference>
<keyword evidence="2" id="KW-1185">Reference proteome</keyword>
<gene>
    <name evidence="1" type="ORF">SHERM_12728</name>
</gene>
<evidence type="ECO:0008006" key="3">
    <source>
        <dbReference type="Google" id="ProtNLM"/>
    </source>
</evidence>
<evidence type="ECO:0000313" key="1">
    <source>
        <dbReference type="EMBL" id="CAA0811908.1"/>
    </source>
</evidence>
<dbReference type="PANTHER" id="PTHR33064">
    <property type="entry name" value="POL PROTEIN"/>
    <property type="match status" value="1"/>
</dbReference>
<protein>
    <recommendedName>
        <fullName evidence="3">Reverse transcriptase/retrotransposon-derived protein RNase H-like domain-containing protein</fullName>
    </recommendedName>
</protein>
<organism evidence="1 2">
    <name type="scientific">Striga hermonthica</name>
    <name type="common">Purple witchweed</name>
    <name type="synonym">Buchnera hermonthica</name>
    <dbReference type="NCBI Taxonomy" id="68872"/>
    <lineage>
        <taxon>Eukaryota</taxon>
        <taxon>Viridiplantae</taxon>
        <taxon>Streptophyta</taxon>
        <taxon>Embryophyta</taxon>
        <taxon>Tracheophyta</taxon>
        <taxon>Spermatophyta</taxon>
        <taxon>Magnoliopsida</taxon>
        <taxon>eudicotyledons</taxon>
        <taxon>Gunneridae</taxon>
        <taxon>Pentapetalae</taxon>
        <taxon>asterids</taxon>
        <taxon>lamiids</taxon>
        <taxon>Lamiales</taxon>
        <taxon>Orobanchaceae</taxon>
        <taxon>Buchnereae</taxon>
        <taxon>Striga</taxon>
    </lineage>
</organism>
<proteinExistence type="predicted"/>
<dbReference type="InterPro" id="IPR043128">
    <property type="entry name" value="Rev_trsase/Diguanyl_cyclase"/>
</dbReference>
<dbReference type="AlphaFoldDB" id="A0A9N7R523"/>
<feature type="non-terminal residue" evidence="1">
    <location>
        <position position="99"/>
    </location>
</feature>
<dbReference type="EMBL" id="CACSLK010009714">
    <property type="protein sequence ID" value="CAA0811908.1"/>
    <property type="molecule type" value="Genomic_DNA"/>
</dbReference>
<sequence length="99" mass="11318">NPNKIKAILELKPPRSIRKTQSLTGRLAALNRFIFKSTDKCKPFFEAIKKNKNFEWTAECQHALDYIKESLVRPPVLQKPILGEMLYLYLGITSIAISA</sequence>
<dbReference type="SUPFAM" id="SSF56672">
    <property type="entry name" value="DNA/RNA polymerases"/>
    <property type="match status" value="1"/>
</dbReference>
<dbReference type="Gene3D" id="3.30.70.270">
    <property type="match status" value="1"/>
</dbReference>
<dbReference type="PANTHER" id="PTHR33064:SF37">
    <property type="entry name" value="RIBONUCLEASE H"/>
    <property type="match status" value="1"/>
</dbReference>
<feature type="non-terminal residue" evidence="1">
    <location>
        <position position="1"/>
    </location>
</feature>
<evidence type="ECO:0000313" key="2">
    <source>
        <dbReference type="Proteomes" id="UP001153555"/>
    </source>
</evidence>
<dbReference type="OrthoDB" id="1712951at2759"/>
<name>A0A9N7R523_STRHE</name>
<accession>A0A9N7R523</accession>
<dbReference type="InterPro" id="IPR043502">
    <property type="entry name" value="DNA/RNA_pol_sf"/>
</dbReference>
<reference evidence="1" key="1">
    <citation type="submission" date="2019-12" db="EMBL/GenBank/DDBJ databases">
        <authorList>
            <person name="Scholes J."/>
        </authorList>
    </citation>
    <scope>NUCLEOTIDE SEQUENCE</scope>
</reference>
<comment type="caution">
    <text evidence="1">The sequence shown here is derived from an EMBL/GenBank/DDBJ whole genome shotgun (WGS) entry which is preliminary data.</text>
</comment>
<dbReference type="InterPro" id="IPR051320">
    <property type="entry name" value="Viral_Replic_Matur_Polypro"/>
</dbReference>